<feature type="coiled-coil region" evidence="3">
    <location>
        <begin position="20"/>
        <end position="50"/>
    </location>
</feature>
<dbReference type="PROSITE" id="PS50111">
    <property type="entry name" value="CHEMOTAXIS_TRANSDUC_2"/>
    <property type="match status" value="1"/>
</dbReference>
<dbReference type="GO" id="GO:0007165">
    <property type="term" value="P:signal transduction"/>
    <property type="evidence" value="ECO:0007669"/>
    <property type="project" value="UniProtKB-KW"/>
</dbReference>
<accession>A0A6N9PVT7</accession>
<gene>
    <name evidence="5" type="ORF">ERL59_01530</name>
</gene>
<evidence type="ECO:0000256" key="2">
    <source>
        <dbReference type="PROSITE-ProRule" id="PRU00284"/>
    </source>
</evidence>
<keyword evidence="3" id="KW-0175">Coiled coil</keyword>
<dbReference type="Gene3D" id="1.10.287.950">
    <property type="entry name" value="Methyl-accepting chemotaxis protein"/>
    <property type="match status" value="1"/>
</dbReference>
<evidence type="ECO:0000313" key="6">
    <source>
        <dbReference type="Proteomes" id="UP000448943"/>
    </source>
</evidence>
<evidence type="ECO:0000313" key="5">
    <source>
        <dbReference type="EMBL" id="NBI27651.1"/>
    </source>
</evidence>
<dbReference type="GO" id="GO:0016020">
    <property type="term" value="C:membrane"/>
    <property type="evidence" value="ECO:0007669"/>
    <property type="project" value="InterPro"/>
</dbReference>
<evidence type="ECO:0000256" key="1">
    <source>
        <dbReference type="ARBA" id="ARBA00023224"/>
    </source>
</evidence>
<keyword evidence="6" id="KW-1185">Reference proteome</keyword>
<reference evidence="5 6" key="1">
    <citation type="submission" date="2019-01" db="EMBL/GenBank/DDBJ databases">
        <title>Chengkuizengella sp. nov., isolated from deep-sea sediment of East Pacific Ocean.</title>
        <authorList>
            <person name="Yang J."/>
            <person name="Lai Q."/>
            <person name="Shao Z."/>
        </authorList>
    </citation>
    <scope>NUCLEOTIDE SEQUENCE [LARGE SCALE GENOMIC DNA]</scope>
    <source>
        <strain evidence="5 6">YPA3-1-1</strain>
    </source>
</reference>
<feature type="domain" description="Methyl-accepting transducer" evidence="4">
    <location>
        <begin position="15"/>
        <end position="258"/>
    </location>
</feature>
<sequence>MFNIILLIISLSRKGDLRMNEALKRNLDDIESAQETMKEQRDLVQDLVDHSNNVAVHASDVMEKVGNIKLLSSHAVNLSREGELQIEQTVAQMEQINQRTEDIVKRMNTLTELSTDILQVVDVLQQIASQTKLLSLNAAIEAARAGDHGRGFGVVASEVRKLAESSEKSSKEVESIISQISNEINDLVKETNNSEKDTEKGKTDVENAKQKFLMIQSAVDTLSKDNEEVFSKATTMNEISGTISELSKPIADNRERISQGVEAALNITEIYEVNNN</sequence>
<protein>
    <recommendedName>
        <fullName evidence="4">Methyl-accepting transducer domain-containing protein</fullName>
    </recommendedName>
</protein>
<proteinExistence type="predicted"/>
<name>A0A6N9PVT7_9BACL</name>
<keyword evidence="1 2" id="KW-0807">Transducer</keyword>
<organism evidence="5 6">
    <name type="scientific">Chengkuizengella marina</name>
    <dbReference type="NCBI Taxonomy" id="2507566"/>
    <lineage>
        <taxon>Bacteria</taxon>
        <taxon>Bacillati</taxon>
        <taxon>Bacillota</taxon>
        <taxon>Bacilli</taxon>
        <taxon>Bacillales</taxon>
        <taxon>Paenibacillaceae</taxon>
        <taxon>Chengkuizengella</taxon>
    </lineage>
</organism>
<dbReference type="PANTHER" id="PTHR32089">
    <property type="entry name" value="METHYL-ACCEPTING CHEMOTAXIS PROTEIN MCPB"/>
    <property type="match status" value="1"/>
</dbReference>
<dbReference type="Pfam" id="PF00015">
    <property type="entry name" value="MCPsignal"/>
    <property type="match status" value="1"/>
</dbReference>
<evidence type="ECO:0000259" key="4">
    <source>
        <dbReference type="PROSITE" id="PS50111"/>
    </source>
</evidence>
<evidence type="ECO:0000256" key="3">
    <source>
        <dbReference type="SAM" id="Coils"/>
    </source>
</evidence>
<dbReference type="InterPro" id="IPR004089">
    <property type="entry name" value="MCPsignal_dom"/>
</dbReference>
<dbReference type="EMBL" id="SIJB01000004">
    <property type="protein sequence ID" value="NBI27651.1"/>
    <property type="molecule type" value="Genomic_DNA"/>
</dbReference>
<dbReference type="AlphaFoldDB" id="A0A6N9PVT7"/>
<dbReference type="Proteomes" id="UP000448943">
    <property type="component" value="Unassembled WGS sequence"/>
</dbReference>
<dbReference type="SMART" id="SM00283">
    <property type="entry name" value="MA"/>
    <property type="match status" value="1"/>
</dbReference>
<dbReference type="SUPFAM" id="SSF58104">
    <property type="entry name" value="Methyl-accepting chemotaxis protein (MCP) signaling domain"/>
    <property type="match status" value="1"/>
</dbReference>
<comment type="caution">
    <text evidence="5">The sequence shown here is derived from an EMBL/GenBank/DDBJ whole genome shotgun (WGS) entry which is preliminary data.</text>
</comment>
<dbReference type="PANTHER" id="PTHR32089:SF112">
    <property type="entry name" value="LYSOZYME-LIKE PROTEIN-RELATED"/>
    <property type="match status" value="1"/>
</dbReference>